<feature type="transmembrane region" description="Helical" evidence="3">
    <location>
        <begin position="130"/>
        <end position="152"/>
    </location>
</feature>
<reference evidence="6" key="1">
    <citation type="journal article" date="2020" name="BMC Evol. Biol.">
        <title>Potential causes and consequences of rapid mitochondrial genome evolution in thermoacidophilic Galdieria (Rhodophyta).</title>
        <authorList>
            <person name="Cho C.H."/>
            <person name="Park S.I."/>
            <person name="Ciniglia C."/>
            <person name="Yang E.C."/>
            <person name="Graf L."/>
            <person name="Bhattacharya D."/>
            <person name="Yoon H.S."/>
        </authorList>
    </citation>
    <scope>NUCLEOTIDE SEQUENCE</scope>
    <source>
        <strain evidence="6">8.1.23 F7</strain>
    </source>
</reference>
<protein>
    <submittedName>
        <fullName evidence="6">Cytochrome C-type biogenesis protein CCMF</fullName>
    </submittedName>
</protein>
<evidence type="ECO:0000256" key="2">
    <source>
        <dbReference type="ARBA" id="ARBA00022748"/>
    </source>
</evidence>
<feature type="transmembrane region" description="Helical" evidence="3">
    <location>
        <begin position="466"/>
        <end position="485"/>
    </location>
</feature>
<keyword evidence="3" id="KW-1133">Transmembrane helix</keyword>
<feature type="transmembrane region" description="Helical" evidence="3">
    <location>
        <begin position="6"/>
        <end position="23"/>
    </location>
</feature>
<feature type="domain" description="Cytochrome c assembly protein" evidence="4">
    <location>
        <begin position="92"/>
        <end position="303"/>
    </location>
</feature>
<feature type="transmembrane region" description="Helical" evidence="3">
    <location>
        <begin position="584"/>
        <end position="613"/>
    </location>
</feature>
<dbReference type="GO" id="GO:0017004">
    <property type="term" value="P:cytochrome complex assembly"/>
    <property type="evidence" value="ECO:0007669"/>
    <property type="project" value="UniProtKB-KW"/>
</dbReference>
<keyword evidence="2" id="KW-0201">Cytochrome c-type biogenesis</keyword>
<dbReference type="PANTHER" id="PTHR43653">
    <property type="entry name" value="CYTOCHROME C ASSEMBLY PROTEIN-RELATED"/>
    <property type="match status" value="1"/>
</dbReference>
<feature type="transmembrane region" description="Helical" evidence="3">
    <location>
        <begin position="357"/>
        <end position="380"/>
    </location>
</feature>
<evidence type="ECO:0000259" key="4">
    <source>
        <dbReference type="Pfam" id="PF01578"/>
    </source>
</evidence>
<feature type="transmembrane region" description="Helical" evidence="3">
    <location>
        <begin position="418"/>
        <end position="435"/>
    </location>
</feature>
<dbReference type="InterPro" id="IPR032523">
    <property type="entry name" value="CcmF_C"/>
</dbReference>
<dbReference type="InterPro" id="IPR003567">
    <property type="entry name" value="Cyt_c_biogenesis"/>
</dbReference>
<feature type="transmembrane region" description="Helical" evidence="3">
    <location>
        <begin position="283"/>
        <end position="305"/>
    </location>
</feature>
<feature type="transmembrane region" description="Helical" evidence="3">
    <location>
        <begin position="311"/>
        <end position="337"/>
    </location>
</feature>
<dbReference type="EMBL" id="MT270119">
    <property type="protein sequence ID" value="QNR39863.1"/>
    <property type="molecule type" value="Genomic_DNA"/>
</dbReference>
<dbReference type="PRINTS" id="PR01410">
    <property type="entry name" value="CCBIOGENESIS"/>
</dbReference>
<feature type="transmembrane region" description="Helical" evidence="3">
    <location>
        <begin position="210"/>
        <end position="233"/>
    </location>
</feature>
<feature type="transmembrane region" description="Helical" evidence="3">
    <location>
        <begin position="253"/>
        <end position="271"/>
    </location>
</feature>
<organism evidence="6">
    <name type="scientific">Cyanidiococcus yangmingshanensis</name>
    <dbReference type="NCBI Taxonomy" id="2690220"/>
    <lineage>
        <taxon>Eukaryota</taxon>
        <taxon>Rhodophyta</taxon>
        <taxon>Bangiophyceae</taxon>
        <taxon>Cyanidiales</taxon>
        <taxon>Cyanidiaceae</taxon>
        <taxon>Cyanidiococcus</taxon>
    </lineage>
</organism>
<feature type="transmembrane region" description="Helical" evidence="3">
    <location>
        <begin position="441"/>
        <end position="459"/>
    </location>
</feature>
<dbReference type="InterPro" id="IPR002541">
    <property type="entry name" value="Cyt_c_assembly"/>
</dbReference>
<dbReference type="GO" id="GO:0016020">
    <property type="term" value="C:membrane"/>
    <property type="evidence" value="ECO:0007669"/>
    <property type="project" value="InterPro"/>
</dbReference>
<feature type="transmembrane region" description="Helical" evidence="3">
    <location>
        <begin position="183"/>
        <end position="203"/>
    </location>
</feature>
<keyword evidence="3" id="KW-0812">Transmembrane</keyword>
<dbReference type="AlphaFoldDB" id="A0A7H0WBD4"/>
<feature type="transmembrane region" description="Helical" evidence="3">
    <location>
        <begin position="99"/>
        <end position="118"/>
    </location>
</feature>
<comment type="similarity">
    <text evidence="1">Belongs to the CcmF/CycK/Ccl1/NrfE/CcsA family.</text>
</comment>
<feature type="transmembrane region" description="Helical" evidence="3">
    <location>
        <begin position="43"/>
        <end position="65"/>
    </location>
</feature>
<evidence type="ECO:0000256" key="1">
    <source>
        <dbReference type="ARBA" id="ARBA00009186"/>
    </source>
</evidence>
<evidence type="ECO:0000259" key="5">
    <source>
        <dbReference type="Pfam" id="PF16327"/>
    </source>
</evidence>
<evidence type="ECO:0000256" key="3">
    <source>
        <dbReference type="SAM" id="Phobius"/>
    </source>
</evidence>
<dbReference type="GO" id="GO:0020037">
    <property type="term" value="F:heme binding"/>
    <property type="evidence" value="ECO:0007669"/>
    <property type="project" value="InterPro"/>
</dbReference>
<dbReference type="PANTHER" id="PTHR43653:SF4">
    <property type="entry name" value="CYTOCHROME C BIOGENESIS CCMF N-TERMINAL-LIKE MITOCHONDRIAL PROTEIN 1-RELATED"/>
    <property type="match status" value="1"/>
</dbReference>
<evidence type="ECO:0000313" key="6">
    <source>
        <dbReference type="EMBL" id="QNR39863.1"/>
    </source>
</evidence>
<name>A0A7H0WBD4_9RHOD</name>
<dbReference type="Pfam" id="PF16327">
    <property type="entry name" value="CcmF_C"/>
    <property type="match status" value="1"/>
</dbReference>
<feature type="domain" description="Cytochrome c-type biogenesis protein CcmF C-terminal" evidence="5">
    <location>
        <begin position="466"/>
        <end position="612"/>
    </location>
</feature>
<keyword evidence="3" id="KW-0472">Membrane</keyword>
<proteinExistence type="inferred from homology"/>
<accession>A0A7H0WBD4</accession>
<geneLocation type="mitochondrion" evidence="6"/>
<dbReference type="Pfam" id="PF01578">
    <property type="entry name" value="Cytochrom_C_asm"/>
    <property type="match status" value="1"/>
</dbReference>
<dbReference type="GO" id="GO:0015232">
    <property type="term" value="F:heme transmembrane transporter activity"/>
    <property type="evidence" value="ECO:0007669"/>
    <property type="project" value="InterPro"/>
</dbReference>
<keyword evidence="6" id="KW-0496">Mitochondrion</keyword>
<sequence length="620" mass="74267">MFGYILHFLLIFLFISFTNFIYVKFYNDYNKFTTYIKVCYNYYFYMGYVYIIIIIIVWLMGIILLESDFSILFVIELSSVNQPTPYKLCTIWSNNEGSLILWFVLQIIIYFIFINFLINKLILLSKIHFFNTIYFGLFILSFFSLLLLLLFINFNFFLDFNALEGKELNFILQDINIVIHPPFIYISYVFYSVIFVVCSVIFISKCKFYIIYIVRSLNLLGWFILSFSILLGSRWAYTELGWGGFWYWDPVEIISFIPWLLTLAFIHNLLMSFKLRIIHLNTLFLGINIYLFIVLGTVLVRSGLLQSVHSFVISSSLFVIFFAFLTLLIFNVLLISFSKYICLYFTNNRSFNNYPNYIYYMVLLLVSYFFYLLLILFLPILINNNLSFSFDFFNKTLLLFLGPFIMLFIIFLLNSKKLIFSFFGIITFFIFYKQLFGYEFFFSYHFFINILIVSLILIIQRKFYFIIYHIGFFFIVLSLILINIYTEELILNFNLGDSLLFNNNVIIFRDLNQLWSINYFCTYANFLIIDRYDLLDLNSSCNILFSEKRFYLYQSLLNSKSVIYSNILNDFYVLLGDGNFKDGWYLRILFIPFISWFWFNNLLLLLGGFIALYRSMQNIK</sequence>
<feature type="transmembrane region" description="Helical" evidence="3">
    <location>
        <begin position="392"/>
        <end position="413"/>
    </location>
</feature>
<gene>
    <name evidence="6" type="primary">ccmF</name>
    <name evidence="6" type="ORF">CCYA_8.1.23_019</name>
</gene>